<sequence length="93" mass="10384">MDVLYGSIINESNAVAITYGLDKQVNSERNVLAFDLAVMSIVKLMEESRLGLLWLHPIYMYLEVDSVRAVQQEARSISVFNRGNGIPKKSPLG</sequence>
<evidence type="ECO:0000256" key="2">
    <source>
        <dbReference type="ARBA" id="ARBA00022840"/>
    </source>
</evidence>
<dbReference type="EMBL" id="KV450076">
    <property type="protein sequence ID" value="OAX30685.1"/>
    <property type="molecule type" value="Genomic_DNA"/>
</dbReference>
<dbReference type="Proteomes" id="UP000092154">
    <property type="component" value="Unassembled WGS sequence"/>
</dbReference>
<keyword evidence="1" id="KW-0547">Nucleotide-binding</keyword>
<evidence type="ECO:0000313" key="4">
    <source>
        <dbReference type="Proteomes" id="UP000092154"/>
    </source>
</evidence>
<organism evidence="3 4">
    <name type="scientific">Rhizopogon vinicolor AM-OR11-026</name>
    <dbReference type="NCBI Taxonomy" id="1314800"/>
    <lineage>
        <taxon>Eukaryota</taxon>
        <taxon>Fungi</taxon>
        <taxon>Dikarya</taxon>
        <taxon>Basidiomycota</taxon>
        <taxon>Agaricomycotina</taxon>
        <taxon>Agaricomycetes</taxon>
        <taxon>Agaricomycetidae</taxon>
        <taxon>Boletales</taxon>
        <taxon>Suillineae</taxon>
        <taxon>Rhizopogonaceae</taxon>
        <taxon>Rhizopogon</taxon>
    </lineage>
</organism>
<accession>A0A1B7MDL8</accession>
<dbReference type="GO" id="GO:0140662">
    <property type="term" value="F:ATP-dependent protein folding chaperone"/>
    <property type="evidence" value="ECO:0007669"/>
    <property type="project" value="InterPro"/>
</dbReference>
<gene>
    <name evidence="3" type="ORF">K503DRAFT_806879</name>
</gene>
<dbReference type="Pfam" id="PF00012">
    <property type="entry name" value="HSP70"/>
    <property type="match status" value="1"/>
</dbReference>
<keyword evidence="2" id="KW-0067">ATP-binding</keyword>
<reference evidence="3 4" key="1">
    <citation type="submission" date="2016-06" db="EMBL/GenBank/DDBJ databases">
        <title>Comparative genomics of the ectomycorrhizal sister species Rhizopogon vinicolor and Rhizopogon vesiculosus (Basidiomycota: Boletales) reveals a divergence of the mating type B locus.</title>
        <authorList>
            <consortium name="DOE Joint Genome Institute"/>
            <person name="Mujic A.B."/>
            <person name="Kuo A."/>
            <person name="Tritt A."/>
            <person name="Lipzen A."/>
            <person name="Chen C."/>
            <person name="Johnson J."/>
            <person name="Sharma A."/>
            <person name="Barry K."/>
            <person name="Grigoriev I.V."/>
            <person name="Spatafora J.W."/>
        </authorList>
    </citation>
    <scope>NUCLEOTIDE SEQUENCE [LARGE SCALE GENOMIC DNA]</scope>
    <source>
        <strain evidence="3 4">AM-OR11-026</strain>
    </source>
</reference>
<evidence type="ECO:0000256" key="1">
    <source>
        <dbReference type="ARBA" id="ARBA00022741"/>
    </source>
</evidence>
<dbReference type="GO" id="GO:0005524">
    <property type="term" value="F:ATP binding"/>
    <property type="evidence" value="ECO:0007669"/>
    <property type="project" value="UniProtKB-KW"/>
</dbReference>
<evidence type="ECO:0000313" key="3">
    <source>
        <dbReference type="EMBL" id="OAX30685.1"/>
    </source>
</evidence>
<protein>
    <submittedName>
        <fullName evidence="3">Uncharacterized protein</fullName>
    </submittedName>
</protein>
<dbReference type="OrthoDB" id="10535567at2759"/>
<proteinExistence type="predicted"/>
<dbReference type="InParanoid" id="A0A1B7MDL8"/>
<name>A0A1B7MDL8_9AGAM</name>
<keyword evidence="4" id="KW-1185">Reference proteome</keyword>
<dbReference type="AlphaFoldDB" id="A0A1B7MDL8"/>
<dbReference type="InterPro" id="IPR013126">
    <property type="entry name" value="Hsp_70_fam"/>
</dbReference>